<evidence type="ECO:0000313" key="3">
    <source>
        <dbReference type="Proteomes" id="UP001596044"/>
    </source>
</evidence>
<proteinExistence type="predicted"/>
<organism evidence="2 3">
    <name type="scientific">Paenibacillus aestuarii</name>
    <dbReference type="NCBI Taxonomy" id="516965"/>
    <lineage>
        <taxon>Bacteria</taxon>
        <taxon>Bacillati</taxon>
        <taxon>Bacillota</taxon>
        <taxon>Bacilli</taxon>
        <taxon>Bacillales</taxon>
        <taxon>Paenibacillaceae</taxon>
        <taxon>Paenibacillus</taxon>
    </lineage>
</organism>
<reference evidence="3" key="1">
    <citation type="journal article" date="2019" name="Int. J. Syst. Evol. Microbiol.">
        <title>The Global Catalogue of Microorganisms (GCM) 10K type strain sequencing project: providing services to taxonomists for standard genome sequencing and annotation.</title>
        <authorList>
            <consortium name="The Broad Institute Genomics Platform"/>
            <consortium name="The Broad Institute Genome Sequencing Center for Infectious Disease"/>
            <person name="Wu L."/>
            <person name="Ma J."/>
        </authorList>
    </citation>
    <scope>NUCLEOTIDE SEQUENCE [LARGE SCALE GENOMIC DNA]</scope>
    <source>
        <strain evidence="3">KACC 11904</strain>
    </source>
</reference>
<dbReference type="RefSeq" id="WP_270885311.1">
    <property type="nucleotide sequence ID" value="NZ_JAQFVF010000088.1"/>
</dbReference>
<keyword evidence="3" id="KW-1185">Reference proteome</keyword>
<keyword evidence="1" id="KW-0812">Transmembrane</keyword>
<feature type="transmembrane region" description="Helical" evidence="1">
    <location>
        <begin position="6"/>
        <end position="30"/>
    </location>
</feature>
<evidence type="ECO:0008006" key="4">
    <source>
        <dbReference type="Google" id="ProtNLM"/>
    </source>
</evidence>
<name>A0ABW0KAZ2_9BACL</name>
<evidence type="ECO:0000313" key="2">
    <source>
        <dbReference type="EMBL" id="MFC5450490.1"/>
    </source>
</evidence>
<comment type="caution">
    <text evidence="2">The sequence shown here is derived from an EMBL/GenBank/DDBJ whole genome shotgun (WGS) entry which is preliminary data.</text>
</comment>
<dbReference type="EMBL" id="JBHSMJ010000026">
    <property type="protein sequence ID" value="MFC5450490.1"/>
    <property type="molecule type" value="Genomic_DNA"/>
</dbReference>
<evidence type="ECO:0000256" key="1">
    <source>
        <dbReference type="SAM" id="Phobius"/>
    </source>
</evidence>
<protein>
    <recommendedName>
        <fullName evidence="4">YtzI protein</fullName>
    </recommendedName>
</protein>
<keyword evidence="1" id="KW-1133">Transmembrane helix</keyword>
<gene>
    <name evidence="2" type="ORF">ACFPOG_19745</name>
</gene>
<keyword evidence="1" id="KW-0472">Membrane</keyword>
<accession>A0ABW0KAZ2</accession>
<dbReference type="Proteomes" id="UP001596044">
    <property type="component" value="Unassembled WGS sequence"/>
</dbReference>
<sequence length="55" mass="6417">MVDQVFALMGSLFVFAVILGVTVYALAYFVSHDSTSYDMEFLWDNRFTREELELE</sequence>